<dbReference type="KEGG" id="ptm:PTMB.386"/>
<sequence>MSDPYDWPFPSRKDLMYLSSINKRDVGTVRPDKLTGQDFNLQTKDIDVGAQPCMKPYKFTNKQDFTNTTDDIAGTRSKVLIPSVGRDVKNLIIFKGFSLNNRDIKGAYPQLNKFQTTRPPTNPVDPVYVLPKAVPVEPLQPKFIRDQINIDDIPGTKPNPPAAKLRKTVHIFDEVDGAKSKPAFMPRDHMEIMDVKDINEYRVFKSSRVTNPLEPEYQLKDVEGQPANSKYGFVGGSKSRVLHPQINYNTKNLDTKDIEGCHVGAISDHFLMRQKRSQYRAINDTKDVPGAQVGTLRKGLLNHRGTNPLTPEYQLLGRNEIYSQNVPRTAFEGNRQNQGGEKPKTQQSLRSNSLNKIEQPLSTAQKFDQFIKK</sequence>
<keyword evidence="3" id="KW-1185">Reference proteome</keyword>
<proteinExistence type="predicted"/>
<dbReference type="RefSeq" id="XP_001347210.1">
    <property type="nucleotide sequence ID" value="XM_001347174.1"/>
</dbReference>
<evidence type="ECO:0000313" key="3">
    <source>
        <dbReference type="Proteomes" id="UP000000600"/>
    </source>
</evidence>
<name>Q6BFI7_PARTE</name>
<dbReference type="Proteomes" id="UP000000600">
    <property type="component" value="Chromosome"/>
</dbReference>
<feature type="compositionally biased region" description="Polar residues" evidence="1">
    <location>
        <begin position="334"/>
        <end position="360"/>
    </location>
</feature>
<protein>
    <submittedName>
        <fullName evidence="2">Uncharacterized protein</fullName>
    </submittedName>
</protein>
<dbReference type="InParanoid" id="Q6BFI7"/>
<reference evidence="2 3" key="1">
    <citation type="journal article" date="2004" name="Curr. Biol.">
        <title>High coding density on the largest Paramecium tetraurelia somatic chromosome.</title>
        <authorList>
            <person name="Zagulski M."/>
            <person name="Nowak J.K."/>
            <person name="Le Mouel A."/>
            <person name="Nowacki M."/>
            <person name="Migdalski A."/>
            <person name="Gromadka R."/>
            <person name="Noel B."/>
            <person name="Blanc I."/>
            <person name="Dessen P."/>
            <person name="Wincker P."/>
            <person name="Keller A.M."/>
            <person name="Cohen J."/>
            <person name="Meyer E."/>
            <person name="Sperling L."/>
        </authorList>
    </citation>
    <scope>NUCLEOTIDE SEQUENCE [LARGE SCALE GENOMIC DNA]</scope>
    <source>
        <strain evidence="2 3">Stock d4-2</strain>
    </source>
</reference>
<accession>Q6BFI7</accession>
<dbReference type="GeneID" id="79574075"/>
<dbReference type="EMBL" id="CR548612">
    <property type="protein sequence ID" value="CAH03583.1"/>
    <property type="molecule type" value="Genomic_DNA"/>
</dbReference>
<dbReference type="PANTHER" id="PTHR38130">
    <property type="entry name" value="EF-HAND DOMAIN-CONTAINING PROTEIN"/>
    <property type="match status" value="1"/>
</dbReference>
<dbReference type="PANTHER" id="PTHR38130:SF1">
    <property type="entry name" value="EF-HAND DOMAIN-CONTAINING PROTEIN"/>
    <property type="match status" value="1"/>
</dbReference>
<gene>
    <name evidence="2" type="ORF">PTMB.386</name>
</gene>
<evidence type="ECO:0000313" key="2">
    <source>
        <dbReference type="EMBL" id="CAH03583.1"/>
    </source>
</evidence>
<organism evidence="2 3">
    <name type="scientific">Paramecium tetraurelia</name>
    <dbReference type="NCBI Taxonomy" id="5888"/>
    <lineage>
        <taxon>Eukaryota</taxon>
        <taxon>Sar</taxon>
        <taxon>Alveolata</taxon>
        <taxon>Ciliophora</taxon>
        <taxon>Intramacronucleata</taxon>
        <taxon>Oligohymenophorea</taxon>
        <taxon>Peniculida</taxon>
        <taxon>Parameciidae</taxon>
        <taxon>Paramecium</taxon>
    </lineage>
</organism>
<evidence type="ECO:0000256" key="1">
    <source>
        <dbReference type="SAM" id="MobiDB-lite"/>
    </source>
</evidence>
<feature type="region of interest" description="Disordered" evidence="1">
    <location>
        <begin position="331"/>
        <end position="360"/>
    </location>
</feature>
<dbReference type="AlphaFoldDB" id="Q6BFI7"/>